<comment type="caution">
    <text evidence="1">The sequence shown here is derived from an EMBL/GenBank/DDBJ whole genome shotgun (WGS) entry which is preliminary data.</text>
</comment>
<dbReference type="EMBL" id="NRSJ01000009">
    <property type="protein sequence ID" value="MBK1704355.1"/>
    <property type="molecule type" value="Genomic_DNA"/>
</dbReference>
<dbReference type="AlphaFoldDB" id="A0AAJ0U303"/>
<organism evidence="1 2">
    <name type="scientific">Halochromatium glycolicum</name>
    <dbReference type="NCBI Taxonomy" id="85075"/>
    <lineage>
        <taxon>Bacteria</taxon>
        <taxon>Pseudomonadati</taxon>
        <taxon>Pseudomonadota</taxon>
        <taxon>Gammaproteobacteria</taxon>
        <taxon>Chromatiales</taxon>
        <taxon>Chromatiaceae</taxon>
        <taxon>Halochromatium</taxon>
    </lineage>
</organism>
<proteinExistence type="predicted"/>
<keyword evidence="2" id="KW-1185">Reference proteome</keyword>
<evidence type="ECO:0000313" key="1">
    <source>
        <dbReference type="EMBL" id="MBK1704355.1"/>
    </source>
</evidence>
<accession>A0AAJ0U303</accession>
<reference evidence="1" key="2">
    <citation type="journal article" date="2020" name="Microorganisms">
        <title>Osmotic Adaptation and Compatible Solute Biosynthesis of Phototrophic Bacteria as Revealed from Genome Analyses.</title>
        <authorList>
            <person name="Imhoff J.F."/>
            <person name="Rahn T."/>
            <person name="Kunzel S."/>
            <person name="Keller A."/>
            <person name="Neulinger S.C."/>
        </authorList>
    </citation>
    <scope>NUCLEOTIDE SEQUENCE</scope>
    <source>
        <strain evidence="1">DSM 11080</strain>
    </source>
</reference>
<sequence>MTLIEPTDAVVLLERVHAEIQERPTDDAGSWLMVGFRVGVADDNSEGSVDPKASDKGVAAHHREGKTLYFADSY</sequence>
<reference evidence="1" key="1">
    <citation type="submission" date="2017-08" db="EMBL/GenBank/DDBJ databases">
        <authorList>
            <person name="Imhoff J.F."/>
            <person name="Rahn T."/>
            <person name="Kuenzel S."/>
            <person name="Neulinger S.C."/>
        </authorList>
    </citation>
    <scope>NUCLEOTIDE SEQUENCE</scope>
    <source>
        <strain evidence="1">DSM 11080</strain>
    </source>
</reference>
<name>A0AAJ0U303_9GAMM</name>
<dbReference type="Proteomes" id="UP001296776">
    <property type="component" value="Unassembled WGS sequence"/>
</dbReference>
<evidence type="ECO:0000313" key="2">
    <source>
        <dbReference type="Proteomes" id="UP001296776"/>
    </source>
</evidence>
<protein>
    <submittedName>
        <fullName evidence="1">Uncharacterized protein</fullName>
    </submittedName>
</protein>
<gene>
    <name evidence="1" type="ORF">CKO40_07315</name>
</gene>